<dbReference type="GO" id="GO:0043683">
    <property type="term" value="P:type IV pilus assembly"/>
    <property type="evidence" value="ECO:0007669"/>
    <property type="project" value="InterPro"/>
</dbReference>
<keyword evidence="1" id="KW-0472">Membrane</keyword>
<dbReference type="OrthoDB" id="5296638at2"/>
<dbReference type="PROSITE" id="PS00409">
    <property type="entry name" value="PROKAR_NTER_METHYL"/>
    <property type="match status" value="1"/>
</dbReference>
<dbReference type="Pfam" id="PF16732">
    <property type="entry name" value="ComP_DUS"/>
    <property type="match status" value="1"/>
</dbReference>
<dbReference type="Proteomes" id="UP000294862">
    <property type="component" value="Unassembled WGS sequence"/>
</dbReference>
<dbReference type="EMBL" id="SLWQ01000002">
    <property type="protein sequence ID" value="TCO41866.1"/>
    <property type="molecule type" value="Genomic_DNA"/>
</dbReference>
<dbReference type="SUPFAM" id="SSF54523">
    <property type="entry name" value="Pili subunits"/>
    <property type="match status" value="1"/>
</dbReference>
<dbReference type="Gene3D" id="3.30.700.10">
    <property type="entry name" value="Glycoprotein, Type 4 Pilin"/>
    <property type="match status" value="1"/>
</dbReference>
<dbReference type="InterPro" id="IPR012902">
    <property type="entry name" value="N_methyl_site"/>
</dbReference>
<dbReference type="Pfam" id="PF07963">
    <property type="entry name" value="N_methyl"/>
    <property type="match status" value="1"/>
</dbReference>
<evidence type="ECO:0000313" key="3">
    <source>
        <dbReference type="Proteomes" id="UP000294862"/>
    </source>
</evidence>
<proteinExistence type="predicted"/>
<keyword evidence="3" id="KW-1185">Reference proteome</keyword>
<dbReference type="RefSeq" id="WP_158287332.1">
    <property type="nucleotide sequence ID" value="NZ_JACGXM010000005.1"/>
</dbReference>
<evidence type="ECO:0000313" key="2">
    <source>
        <dbReference type="EMBL" id="TCO41866.1"/>
    </source>
</evidence>
<dbReference type="AlphaFoldDB" id="A0A4R2ICK0"/>
<sequence>MNRKVRGFTLIELVVVVAIVAILAMISYPSYRNYVLRAHRADGKELAMRIAAAEERFFTNRNRYTNDITGATGLNMQDVSEKGYYKASVQTGNGDQTFVLTLDPQGMQVPDKCKKLTINNTGFKDKTGDESNGKCW</sequence>
<reference evidence="2 3" key="1">
    <citation type="journal article" date="2015" name="Stand. Genomic Sci.">
        <title>Genomic Encyclopedia of Bacterial and Archaeal Type Strains, Phase III: the genomes of soil and plant-associated and newly described type strains.</title>
        <authorList>
            <person name="Whitman W.B."/>
            <person name="Woyke T."/>
            <person name="Klenk H.P."/>
            <person name="Zhou Y."/>
            <person name="Lilburn T.G."/>
            <person name="Beck B.J."/>
            <person name="De Vos P."/>
            <person name="Vandamme P."/>
            <person name="Eisen J.A."/>
            <person name="Garrity G."/>
            <person name="Hugenholtz P."/>
            <person name="Kyrpides N.C."/>
        </authorList>
    </citation>
    <scope>NUCLEOTIDE SEQUENCE [LARGE SCALE GENOMIC DNA]</scope>
    <source>
        <strain evidence="2 3">A3</strain>
    </source>
</reference>
<dbReference type="InterPro" id="IPR045584">
    <property type="entry name" value="Pilin-like"/>
</dbReference>
<keyword evidence="1" id="KW-1133">Transmembrane helix</keyword>
<dbReference type="InterPro" id="IPR031982">
    <property type="entry name" value="PilE-like"/>
</dbReference>
<gene>
    <name evidence="2" type="ORF">EV148_102219</name>
</gene>
<accession>A0A4R2ICK0</accession>
<feature type="transmembrane region" description="Helical" evidence="1">
    <location>
        <begin position="7"/>
        <end position="28"/>
    </location>
</feature>
<name>A0A4R2ICK0_9GAMM</name>
<organism evidence="2 3">
    <name type="scientific">Dokdonella fugitiva</name>
    <dbReference type="NCBI Taxonomy" id="328517"/>
    <lineage>
        <taxon>Bacteria</taxon>
        <taxon>Pseudomonadati</taxon>
        <taxon>Pseudomonadota</taxon>
        <taxon>Gammaproteobacteria</taxon>
        <taxon>Lysobacterales</taxon>
        <taxon>Rhodanobacteraceae</taxon>
        <taxon>Dokdonella</taxon>
    </lineage>
</organism>
<dbReference type="NCBIfam" id="TIGR02532">
    <property type="entry name" value="IV_pilin_GFxxxE"/>
    <property type="match status" value="1"/>
</dbReference>
<keyword evidence="1" id="KW-0812">Transmembrane</keyword>
<comment type="caution">
    <text evidence="2">The sequence shown here is derived from an EMBL/GenBank/DDBJ whole genome shotgun (WGS) entry which is preliminary data.</text>
</comment>
<evidence type="ECO:0000256" key="1">
    <source>
        <dbReference type="SAM" id="Phobius"/>
    </source>
</evidence>
<protein>
    <submittedName>
        <fullName evidence="2">Type IV pilus assembly protein PilE</fullName>
    </submittedName>
</protein>